<feature type="signal peptide" evidence="1">
    <location>
        <begin position="1"/>
        <end position="19"/>
    </location>
</feature>
<name>A0ABU1K517_9FLAO</name>
<evidence type="ECO:0000313" key="3">
    <source>
        <dbReference type="Proteomes" id="UP001257659"/>
    </source>
</evidence>
<keyword evidence="1" id="KW-0732">Signal</keyword>
<dbReference type="Proteomes" id="UP001257659">
    <property type="component" value="Unassembled WGS sequence"/>
</dbReference>
<feature type="chain" id="PRO_5046943294" description="DUF4890 domain-containing protein" evidence="1">
    <location>
        <begin position="20"/>
        <end position="126"/>
    </location>
</feature>
<evidence type="ECO:0000256" key="1">
    <source>
        <dbReference type="SAM" id="SignalP"/>
    </source>
</evidence>
<sequence>MKKIILLFTVTLLSFQFGAAQDLLQGNPSNTAEENAKEYTQYLKKELNLSGKQEVLVANTLKEHYMQLHTLQEQKKAKDMSNKSFSSRYEVLKENNMNRMHNILTEPQYNKYIAVTERQMKKAKKE</sequence>
<protein>
    <recommendedName>
        <fullName evidence="4">DUF4890 domain-containing protein</fullName>
    </recommendedName>
</protein>
<gene>
    <name evidence="2" type="ORF">GGR31_001353</name>
</gene>
<evidence type="ECO:0000313" key="2">
    <source>
        <dbReference type="EMBL" id="MDR6300710.1"/>
    </source>
</evidence>
<reference evidence="2 3" key="1">
    <citation type="submission" date="2023-07" db="EMBL/GenBank/DDBJ databases">
        <title>Genomic Encyclopedia of Type Strains, Phase IV (KMG-IV): sequencing the most valuable type-strain genomes for metagenomic binning, comparative biology and taxonomic classification.</title>
        <authorList>
            <person name="Goeker M."/>
        </authorList>
    </citation>
    <scope>NUCLEOTIDE SEQUENCE [LARGE SCALE GENOMIC DNA]</scope>
    <source>
        <strain evidence="2 3">DSM 102814</strain>
    </source>
</reference>
<keyword evidence="3" id="KW-1185">Reference proteome</keyword>
<accession>A0ABU1K517</accession>
<proteinExistence type="predicted"/>
<dbReference type="EMBL" id="JAVDQA010000003">
    <property type="protein sequence ID" value="MDR6300710.1"/>
    <property type="molecule type" value="Genomic_DNA"/>
</dbReference>
<organism evidence="2 3">
    <name type="scientific">Mesonia maritima</name>
    <dbReference type="NCBI Taxonomy" id="1793873"/>
    <lineage>
        <taxon>Bacteria</taxon>
        <taxon>Pseudomonadati</taxon>
        <taxon>Bacteroidota</taxon>
        <taxon>Flavobacteriia</taxon>
        <taxon>Flavobacteriales</taxon>
        <taxon>Flavobacteriaceae</taxon>
        <taxon>Mesonia</taxon>
    </lineage>
</organism>
<evidence type="ECO:0008006" key="4">
    <source>
        <dbReference type="Google" id="ProtNLM"/>
    </source>
</evidence>
<dbReference type="RefSeq" id="WP_309727611.1">
    <property type="nucleotide sequence ID" value="NZ_JAVDQA010000003.1"/>
</dbReference>
<comment type="caution">
    <text evidence="2">The sequence shown here is derived from an EMBL/GenBank/DDBJ whole genome shotgun (WGS) entry which is preliminary data.</text>
</comment>